<protein>
    <recommendedName>
        <fullName evidence="7">Major facilitator superfamily (MFS) profile domain-containing protein</fullName>
    </recommendedName>
</protein>
<accession>A0ABD2M3Q6</accession>
<keyword evidence="9" id="KW-1185">Reference proteome</keyword>
<dbReference type="GO" id="GO:0016020">
    <property type="term" value="C:membrane"/>
    <property type="evidence" value="ECO:0007669"/>
    <property type="project" value="UniProtKB-SubCell"/>
</dbReference>
<organism evidence="8 9">
    <name type="scientific">Heterodera trifolii</name>
    <dbReference type="NCBI Taxonomy" id="157864"/>
    <lineage>
        <taxon>Eukaryota</taxon>
        <taxon>Metazoa</taxon>
        <taxon>Ecdysozoa</taxon>
        <taxon>Nematoda</taxon>
        <taxon>Chromadorea</taxon>
        <taxon>Rhabditida</taxon>
        <taxon>Tylenchina</taxon>
        <taxon>Tylenchomorpha</taxon>
        <taxon>Tylenchoidea</taxon>
        <taxon>Heteroderidae</taxon>
        <taxon>Heteroderinae</taxon>
        <taxon>Heterodera</taxon>
    </lineage>
</organism>
<comment type="caution">
    <text evidence="8">The sequence shown here is derived from an EMBL/GenBank/DDBJ whole genome shotgun (WGS) entry which is preliminary data.</text>
</comment>
<gene>
    <name evidence="8" type="ORF">niasHT_005602</name>
</gene>
<dbReference type="PROSITE" id="PS50850">
    <property type="entry name" value="MFS"/>
    <property type="match status" value="1"/>
</dbReference>
<dbReference type="Gene3D" id="1.20.1250.20">
    <property type="entry name" value="MFS general substrate transporter like domains"/>
    <property type="match status" value="1"/>
</dbReference>
<keyword evidence="2" id="KW-0813">Transport</keyword>
<dbReference type="InterPro" id="IPR020846">
    <property type="entry name" value="MFS_dom"/>
</dbReference>
<feature type="transmembrane region" description="Helical" evidence="6">
    <location>
        <begin position="221"/>
        <end position="239"/>
    </location>
</feature>
<reference evidence="8 9" key="1">
    <citation type="submission" date="2024-10" db="EMBL/GenBank/DDBJ databases">
        <authorList>
            <person name="Kim D."/>
        </authorList>
    </citation>
    <scope>NUCLEOTIDE SEQUENCE [LARGE SCALE GENOMIC DNA]</scope>
    <source>
        <strain evidence="8">BH-2024</strain>
    </source>
</reference>
<proteinExistence type="predicted"/>
<dbReference type="PANTHER" id="PTHR23503:SF8">
    <property type="entry name" value="FACILITATED GLUCOSE TRANSPORTER PROTEIN 1"/>
    <property type="match status" value="1"/>
</dbReference>
<feature type="domain" description="Major facilitator superfamily (MFS) profile" evidence="7">
    <location>
        <begin position="1"/>
        <end position="246"/>
    </location>
</feature>
<evidence type="ECO:0000256" key="5">
    <source>
        <dbReference type="ARBA" id="ARBA00023136"/>
    </source>
</evidence>
<evidence type="ECO:0000313" key="9">
    <source>
        <dbReference type="Proteomes" id="UP001620626"/>
    </source>
</evidence>
<evidence type="ECO:0000259" key="7">
    <source>
        <dbReference type="PROSITE" id="PS50850"/>
    </source>
</evidence>
<comment type="subcellular location">
    <subcellularLocation>
        <location evidence="1">Membrane</location>
        <topology evidence="1">Multi-pass membrane protein</topology>
    </subcellularLocation>
</comment>
<dbReference type="InterPro" id="IPR045263">
    <property type="entry name" value="GLUT"/>
</dbReference>
<dbReference type="Pfam" id="PF00083">
    <property type="entry name" value="Sugar_tr"/>
    <property type="match status" value="1"/>
</dbReference>
<evidence type="ECO:0000256" key="6">
    <source>
        <dbReference type="SAM" id="Phobius"/>
    </source>
</evidence>
<dbReference type="InterPro" id="IPR036259">
    <property type="entry name" value="MFS_trans_sf"/>
</dbReference>
<dbReference type="Proteomes" id="UP001620626">
    <property type="component" value="Unassembled WGS sequence"/>
</dbReference>
<dbReference type="AlphaFoldDB" id="A0ABD2M3Q6"/>
<evidence type="ECO:0000256" key="3">
    <source>
        <dbReference type="ARBA" id="ARBA00022692"/>
    </source>
</evidence>
<keyword evidence="4 6" id="KW-1133">Transmembrane helix</keyword>
<evidence type="ECO:0000256" key="1">
    <source>
        <dbReference type="ARBA" id="ARBA00004141"/>
    </source>
</evidence>
<feature type="transmembrane region" description="Helical" evidence="6">
    <location>
        <begin position="193"/>
        <end position="215"/>
    </location>
</feature>
<evidence type="ECO:0000313" key="8">
    <source>
        <dbReference type="EMBL" id="KAL3122146.1"/>
    </source>
</evidence>
<dbReference type="SUPFAM" id="SSF103473">
    <property type="entry name" value="MFS general substrate transporter"/>
    <property type="match status" value="1"/>
</dbReference>
<dbReference type="EMBL" id="JBICBT010000156">
    <property type="protein sequence ID" value="KAL3122146.1"/>
    <property type="molecule type" value="Genomic_DNA"/>
</dbReference>
<keyword evidence="5 6" id="KW-0472">Membrane</keyword>
<feature type="transmembrane region" description="Helical" evidence="6">
    <location>
        <begin position="153"/>
        <end position="181"/>
    </location>
</feature>
<feature type="transmembrane region" description="Helical" evidence="6">
    <location>
        <begin position="125"/>
        <end position="147"/>
    </location>
</feature>
<name>A0ABD2M3Q6_9BILA</name>
<dbReference type="InterPro" id="IPR005828">
    <property type="entry name" value="MFS_sugar_transport-like"/>
</dbReference>
<evidence type="ECO:0000256" key="2">
    <source>
        <dbReference type="ARBA" id="ARBA00022448"/>
    </source>
</evidence>
<evidence type="ECO:0000256" key="4">
    <source>
        <dbReference type="ARBA" id="ARBA00022989"/>
    </source>
</evidence>
<keyword evidence="3 6" id="KW-0812">Transmembrane</keyword>
<dbReference type="PANTHER" id="PTHR23503">
    <property type="entry name" value="SOLUTE CARRIER FAMILY 2"/>
    <property type="match status" value="1"/>
</dbReference>
<sequence length="265" mass="29777">MAFQLCTLPFCPESPKFSLVFKDNASKAERDLKKLRGRDNVNDELEQILAESSSAEKGTSNNFQFVDLFKKPLNWPLTLAIFMHLSQQFSGINAVPNYATLMMGTVNVLMTIVSTCLVERLGRRTLHIAGLSGLAISTFMIAVSMIASKTIHWFSFVTIIFVIFMVVSVATGPGSIPWFYVNEIFPMNARASANSVAVFTNWASNSLVATLFPLLENIFREYTFFIFTIFLCLFIIFGLKYMPETKNKTLAEVEEAIGQKKQNEN</sequence>
<feature type="transmembrane region" description="Helical" evidence="6">
    <location>
        <begin position="98"/>
        <end position="118"/>
    </location>
</feature>